<feature type="transmembrane region" description="Helical" evidence="1">
    <location>
        <begin position="52"/>
        <end position="78"/>
    </location>
</feature>
<dbReference type="OrthoDB" id="5865150at2759"/>
<dbReference type="Proteomes" id="UP000008068">
    <property type="component" value="Unassembled WGS sequence"/>
</dbReference>
<organism evidence="3">
    <name type="scientific">Caenorhabditis brenneri</name>
    <name type="common">Nematode worm</name>
    <dbReference type="NCBI Taxonomy" id="135651"/>
    <lineage>
        <taxon>Eukaryota</taxon>
        <taxon>Metazoa</taxon>
        <taxon>Ecdysozoa</taxon>
        <taxon>Nematoda</taxon>
        <taxon>Chromadorea</taxon>
        <taxon>Rhabditida</taxon>
        <taxon>Rhabditina</taxon>
        <taxon>Rhabditomorpha</taxon>
        <taxon>Rhabditoidea</taxon>
        <taxon>Rhabditidae</taxon>
        <taxon>Peloderinae</taxon>
        <taxon>Caenorhabditis</taxon>
    </lineage>
</organism>
<feature type="transmembrane region" description="Helical" evidence="1">
    <location>
        <begin position="244"/>
        <end position="267"/>
    </location>
</feature>
<evidence type="ECO:0000256" key="1">
    <source>
        <dbReference type="SAM" id="Phobius"/>
    </source>
</evidence>
<dbReference type="AlphaFoldDB" id="G0NF43"/>
<feature type="transmembrane region" description="Helical" evidence="1">
    <location>
        <begin position="140"/>
        <end position="159"/>
    </location>
</feature>
<keyword evidence="1" id="KW-0472">Membrane</keyword>
<keyword evidence="1" id="KW-0812">Transmembrane</keyword>
<feature type="transmembrane region" description="Helical" evidence="1">
    <location>
        <begin position="98"/>
        <end position="119"/>
    </location>
</feature>
<dbReference type="InParanoid" id="G0NF43"/>
<gene>
    <name evidence="2" type="ORF">CAEBREN_13195</name>
</gene>
<name>G0NF43_CAEBE</name>
<sequence length="330" mass="38171">MNCIYRNSFFESETFHQLLSHALLCIQTPLYVFGAYIVIVNKTPSTMEKVKFPMLLMHFSCALFDSFMNILAIPIVIFPITCGYPLGLMYRLGVPTGLQTYLVLTSFFFLGPATVMFFENRYNHLVRTDSDSSSRKMRRMMHYFINYVFALISFIPPFFNTPTNQEARGIAREKVPCLPSELIDNPILFMLGSPRVVGYCTSIFIAITRFQILLFFSLTAFYLFDAKIQSERTSRLQKQFFKAICIQIALPFFIVTIPVSYLISTMFTGDLDLILSNLSVFWCTSHGLLSIVIMLRIHKPYRKATMEFLKIDKVEVNNPPRHLKLSRIYN</sequence>
<feature type="transmembrane region" description="Helical" evidence="1">
    <location>
        <begin position="196"/>
        <end position="224"/>
    </location>
</feature>
<dbReference type="EMBL" id="GL379874">
    <property type="protein sequence ID" value="EGT59081.1"/>
    <property type="molecule type" value="Genomic_DNA"/>
</dbReference>
<evidence type="ECO:0000313" key="2">
    <source>
        <dbReference type="EMBL" id="EGT59081.1"/>
    </source>
</evidence>
<evidence type="ECO:0000313" key="3">
    <source>
        <dbReference type="Proteomes" id="UP000008068"/>
    </source>
</evidence>
<keyword evidence="3" id="KW-1185">Reference proteome</keyword>
<dbReference type="PANTHER" id="PTHR22941:SF308">
    <property type="entry name" value="SERPENTINE RECEPTOR, CLASS H"/>
    <property type="match status" value="1"/>
</dbReference>
<feature type="transmembrane region" description="Helical" evidence="1">
    <location>
        <begin position="18"/>
        <end position="40"/>
    </location>
</feature>
<proteinExistence type="predicted"/>
<reference evidence="3" key="1">
    <citation type="submission" date="2011-07" db="EMBL/GenBank/DDBJ databases">
        <authorList>
            <consortium name="Caenorhabditis brenneri Sequencing and Analysis Consortium"/>
            <person name="Wilson R.K."/>
        </authorList>
    </citation>
    <scope>NUCLEOTIDE SEQUENCE [LARGE SCALE GENOMIC DNA]</scope>
    <source>
        <strain evidence="3">PB2801</strain>
    </source>
</reference>
<keyword evidence="1" id="KW-1133">Transmembrane helix</keyword>
<dbReference type="InterPro" id="IPR019422">
    <property type="entry name" value="7TM_GPCR_serpentine_rcpt_Srh"/>
</dbReference>
<protein>
    <recommendedName>
        <fullName evidence="4">Serpentine Receptor, class H</fullName>
    </recommendedName>
</protein>
<dbReference type="STRING" id="135651.G0NF43"/>
<evidence type="ECO:0008006" key="4">
    <source>
        <dbReference type="Google" id="ProtNLM"/>
    </source>
</evidence>
<dbReference type="HOGENOM" id="CLU_042960_1_0_1"/>
<feature type="transmembrane region" description="Helical" evidence="1">
    <location>
        <begin position="273"/>
        <end position="295"/>
    </location>
</feature>
<dbReference type="PANTHER" id="PTHR22941">
    <property type="entry name" value="SERPENTINE RECEPTOR"/>
    <property type="match status" value="1"/>
</dbReference>
<accession>G0NF43</accession>
<dbReference type="Pfam" id="PF10318">
    <property type="entry name" value="7TM_GPCR_Srh"/>
    <property type="match status" value="1"/>
</dbReference>
<dbReference type="OMA" id="QFFKAIC"/>
<dbReference type="InterPro" id="IPR053220">
    <property type="entry name" value="Nematode_rcpt-like_serp_H"/>
</dbReference>
<dbReference type="eggNOG" id="ENOG502TJFA">
    <property type="taxonomic scope" value="Eukaryota"/>
</dbReference>